<keyword evidence="3" id="KW-1185">Reference proteome</keyword>
<proteinExistence type="predicted"/>
<evidence type="ECO:0000313" key="2">
    <source>
        <dbReference type="EMBL" id="KAF2151940.1"/>
    </source>
</evidence>
<dbReference type="Gene3D" id="3.40.50.620">
    <property type="entry name" value="HUPs"/>
    <property type="match status" value="1"/>
</dbReference>
<sequence>MSGIESQAEEAPRFLLLLPPLPQVSDAEAIKSTYGTTIRDVLKEVTLASGESASAAILEVALALPHLHNSGTSLSRYGETQRNLARAYRLVCMIAAQNDFNIEDKDGVDVRILLVALGEQSTKSPPSISGPVVSLEGLAASGREWQYAFGVEDDAGTAMVKYFVQAKQRHKHAPAQDKAQTRTGSHTQSQQRAPCVAVGGTFDHLHIGHKLLLTMTVFAALDQEPGSFTRTAIVGITGDELLVNKKFAEHLESWHARQKATIDFLTAIVDFGPAGSAKPTSQEVNEPGVNGHAINTTFSNGLTVRCVEISDPFGPTITERDVDALIISAETRSGGKAVNDKRGEKDWKPLTILEVDVLEATESVLQAKADVGDNAEDFAGKLSSTEIRKKLSEKAAGQDREKL</sequence>
<dbReference type="PANTHER" id="PTHR10695:SF46">
    <property type="entry name" value="BIFUNCTIONAL COENZYME A SYNTHASE-RELATED"/>
    <property type="match status" value="1"/>
</dbReference>
<evidence type="ECO:0008006" key="4">
    <source>
        <dbReference type="Google" id="ProtNLM"/>
    </source>
</evidence>
<feature type="region of interest" description="Disordered" evidence="1">
    <location>
        <begin position="171"/>
        <end position="192"/>
    </location>
</feature>
<dbReference type="GO" id="GO:0015937">
    <property type="term" value="P:coenzyme A biosynthetic process"/>
    <property type="evidence" value="ECO:0007669"/>
    <property type="project" value="TreeGrafter"/>
</dbReference>
<reference evidence="2" key="1">
    <citation type="journal article" date="2020" name="Stud. Mycol.">
        <title>101 Dothideomycetes genomes: a test case for predicting lifestyles and emergence of pathogens.</title>
        <authorList>
            <person name="Haridas S."/>
            <person name="Albert R."/>
            <person name="Binder M."/>
            <person name="Bloem J."/>
            <person name="Labutti K."/>
            <person name="Salamov A."/>
            <person name="Andreopoulos B."/>
            <person name="Baker S."/>
            <person name="Barry K."/>
            <person name="Bills G."/>
            <person name="Bluhm B."/>
            <person name="Cannon C."/>
            <person name="Castanera R."/>
            <person name="Culley D."/>
            <person name="Daum C."/>
            <person name="Ezra D."/>
            <person name="Gonzalez J."/>
            <person name="Henrissat B."/>
            <person name="Kuo A."/>
            <person name="Liang C."/>
            <person name="Lipzen A."/>
            <person name="Lutzoni F."/>
            <person name="Magnuson J."/>
            <person name="Mondo S."/>
            <person name="Nolan M."/>
            <person name="Ohm R."/>
            <person name="Pangilinan J."/>
            <person name="Park H.-J."/>
            <person name="Ramirez L."/>
            <person name="Alfaro M."/>
            <person name="Sun H."/>
            <person name="Tritt A."/>
            <person name="Yoshinaga Y."/>
            <person name="Zwiers L.-H."/>
            <person name="Turgeon B."/>
            <person name="Goodwin S."/>
            <person name="Spatafora J."/>
            <person name="Crous P."/>
            <person name="Grigoriev I."/>
        </authorList>
    </citation>
    <scope>NUCLEOTIDE SEQUENCE</scope>
    <source>
        <strain evidence="2">CBS 260.36</strain>
    </source>
</reference>
<comment type="caution">
    <text evidence="2">The sequence shown here is derived from an EMBL/GenBank/DDBJ whole genome shotgun (WGS) entry which is preliminary data.</text>
</comment>
<dbReference type="SUPFAM" id="SSF52374">
    <property type="entry name" value="Nucleotidylyl transferase"/>
    <property type="match status" value="1"/>
</dbReference>
<name>A0A9P4J0P1_9PEZI</name>
<dbReference type="PANTHER" id="PTHR10695">
    <property type="entry name" value="DEPHOSPHO-COA KINASE-RELATED"/>
    <property type="match status" value="1"/>
</dbReference>
<dbReference type="GO" id="GO:0004140">
    <property type="term" value="F:dephospho-CoA kinase activity"/>
    <property type="evidence" value="ECO:0007669"/>
    <property type="project" value="TreeGrafter"/>
</dbReference>
<evidence type="ECO:0000256" key="1">
    <source>
        <dbReference type="SAM" id="MobiDB-lite"/>
    </source>
</evidence>
<protein>
    <recommendedName>
        <fullName evidence="4">Cytidyltransferase-like domain-containing protein</fullName>
    </recommendedName>
</protein>
<dbReference type="AlphaFoldDB" id="A0A9P4J0P1"/>
<accession>A0A9P4J0P1</accession>
<gene>
    <name evidence="2" type="ORF">K461DRAFT_279456</name>
</gene>
<dbReference type="OrthoDB" id="330671at2759"/>
<dbReference type="EMBL" id="ML996087">
    <property type="protein sequence ID" value="KAF2151940.1"/>
    <property type="molecule type" value="Genomic_DNA"/>
</dbReference>
<evidence type="ECO:0000313" key="3">
    <source>
        <dbReference type="Proteomes" id="UP000799439"/>
    </source>
</evidence>
<dbReference type="InterPro" id="IPR014729">
    <property type="entry name" value="Rossmann-like_a/b/a_fold"/>
</dbReference>
<organism evidence="2 3">
    <name type="scientific">Myriangium duriaei CBS 260.36</name>
    <dbReference type="NCBI Taxonomy" id="1168546"/>
    <lineage>
        <taxon>Eukaryota</taxon>
        <taxon>Fungi</taxon>
        <taxon>Dikarya</taxon>
        <taxon>Ascomycota</taxon>
        <taxon>Pezizomycotina</taxon>
        <taxon>Dothideomycetes</taxon>
        <taxon>Dothideomycetidae</taxon>
        <taxon>Myriangiales</taxon>
        <taxon>Myriangiaceae</taxon>
        <taxon>Myriangium</taxon>
    </lineage>
</organism>
<feature type="compositionally biased region" description="Polar residues" evidence="1">
    <location>
        <begin position="181"/>
        <end position="192"/>
    </location>
</feature>
<dbReference type="Proteomes" id="UP000799439">
    <property type="component" value="Unassembled WGS sequence"/>
</dbReference>